<dbReference type="Gene3D" id="2.60.40.2610">
    <property type="entry name" value="Outer membrane usher protein FimD, plug domain"/>
    <property type="match status" value="1"/>
</dbReference>
<dbReference type="InterPro" id="IPR042186">
    <property type="entry name" value="FimD_plug_dom"/>
</dbReference>
<evidence type="ECO:0000256" key="7">
    <source>
        <dbReference type="ARBA" id="ARBA00023136"/>
    </source>
</evidence>
<dbReference type="Proteomes" id="UP000252124">
    <property type="component" value="Unassembled WGS sequence"/>
</dbReference>
<keyword evidence="14" id="KW-1185">Reference proteome</keyword>
<comment type="subcellular location">
    <subcellularLocation>
        <location evidence="1 9">Cell outer membrane</location>
        <topology evidence="1 9">Multi-pass membrane protein</topology>
    </subcellularLocation>
</comment>
<dbReference type="PANTHER" id="PTHR30451:SF10">
    <property type="entry name" value="OUTER MEMBRANE USHER PROTEIN YFCU-RELATED"/>
    <property type="match status" value="1"/>
</dbReference>
<dbReference type="InterPro" id="IPR000015">
    <property type="entry name" value="Fimb_usher"/>
</dbReference>
<evidence type="ECO:0000259" key="12">
    <source>
        <dbReference type="Pfam" id="PF13954"/>
    </source>
</evidence>
<feature type="domain" description="PapC-like C-terminal" evidence="11">
    <location>
        <begin position="745"/>
        <end position="804"/>
    </location>
</feature>
<proteinExistence type="inferred from homology"/>
<dbReference type="Pfam" id="PF13953">
    <property type="entry name" value="PapC_C"/>
    <property type="match status" value="1"/>
</dbReference>
<keyword evidence="7 9" id="KW-0472">Membrane</keyword>
<dbReference type="Pfam" id="PF00577">
    <property type="entry name" value="Usher"/>
    <property type="match status" value="1"/>
</dbReference>
<dbReference type="Pfam" id="PF13954">
    <property type="entry name" value="PapC_N"/>
    <property type="match status" value="1"/>
</dbReference>
<comment type="caution">
    <text evidence="13">The sequence shown here is derived from an EMBL/GenBank/DDBJ whole genome shotgun (WGS) entry which is preliminary data.</text>
</comment>
<keyword evidence="3 9" id="KW-0813">Transport</keyword>
<dbReference type="Gene3D" id="2.60.40.2070">
    <property type="match status" value="1"/>
</dbReference>
<evidence type="ECO:0000256" key="9">
    <source>
        <dbReference type="RuleBase" id="RU003884"/>
    </source>
</evidence>
<feature type="chain" id="PRO_5046563478" evidence="10">
    <location>
        <begin position="22"/>
        <end position="823"/>
    </location>
</feature>
<evidence type="ECO:0000256" key="2">
    <source>
        <dbReference type="ARBA" id="ARBA00008064"/>
    </source>
</evidence>
<dbReference type="InterPro" id="IPR025885">
    <property type="entry name" value="PapC_N"/>
</dbReference>
<feature type="signal peptide" evidence="10">
    <location>
        <begin position="1"/>
        <end position="21"/>
    </location>
</feature>
<dbReference type="NCBIfam" id="NF011812">
    <property type="entry name" value="PRK15284.1"/>
    <property type="match status" value="1"/>
</dbReference>
<keyword evidence="5 9" id="KW-0812">Transmembrane</keyword>
<keyword evidence="8 9" id="KW-0998">Cell outer membrane</keyword>
<evidence type="ECO:0000256" key="1">
    <source>
        <dbReference type="ARBA" id="ARBA00004571"/>
    </source>
</evidence>
<dbReference type="PROSITE" id="PS01151">
    <property type="entry name" value="FIMBRIAL_USHER"/>
    <property type="match status" value="1"/>
</dbReference>
<accession>A0ABX9GBT6</accession>
<evidence type="ECO:0000259" key="11">
    <source>
        <dbReference type="Pfam" id="PF13953"/>
    </source>
</evidence>
<dbReference type="InterPro" id="IPR025949">
    <property type="entry name" value="PapC-like_C"/>
</dbReference>
<keyword evidence="9" id="KW-1029">Fimbrium biogenesis</keyword>
<evidence type="ECO:0000313" key="13">
    <source>
        <dbReference type="EMBL" id="RBP18664.1"/>
    </source>
</evidence>
<reference evidence="13 14" key="1">
    <citation type="submission" date="2018-06" db="EMBL/GenBank/DDBJ databases">
        <title>Genomic Encyclopedia of Type Strains, Phase III (KMG-III): the genomes of soil and plant-associated and newly described type strains.</title>
        <authorList>
            <person name="Whitman W."/>
        </authorList>
    </citation>
    <scope>NUCLEOTIDE SEQUENCE [LARGE SCALE GENOMIC DNA]</scope>
    <source>
        <strain evidence="13 14">CECT 7342</strain>
    </source>
</reference>
<organism evidence="13 14">
    <name type="scientific">Achromobacter marplatensis</name>
    <dbReference type="NCBI Taxonomy" id="470868"/>
    <lineage>
        <taxon>Bacteria</taxon>
        <taxon>Pseudomonadati</taxon>
        <taxon>Pseudomonadota</taxon>
        <taxon>Betaproteobacteria</taxon>
        <taxon>Burkholderiales</taxon>
        <taxon>Alcaligenaceae</taxon>
        <taxon>Achromobacter</taxon>
    </lineage>
</organism>
<evidence type="ECO:0000313" key="14">
    <source>
        <dbReference type="Proteomes" id="UP000252124"/>
    </source>
</evidence>
<keyword evidence="4" id="KW-1134">Transmembrane beta strand</keyword>
<evidence type="ECO:0000256" key="5">
    <source>
        <dbReference type="ARBA" id="ARBA00022692"/>
    </source>
</evidence>
<name>A0ABX9GBT6_9BURK</name>
<dbReference type="InterPro" id="IPR037224">
    <property type="entry name" value="PapC_N_sf"/>
</dbReference>
<comment type="similarity">
    <text evidence="2 9">Belongs to the fimbrial export usher family.</text>
</comment>
<dbReference type="SUPFAM" id="SSF141729">
    <property type="entry name" value="FimD N-terminal domain-like"/>
    <property type="match status" value="1"/>
</dbReference>
<keyword evidence="6 10" id="KW-0732">Signal</keyword>
<dbReference type="PANTHER" id="PTHR30451">
    <property type="entry name" value="OUTER MEMBRANE USHER PROTEIN"/>
    <property type="match status" value="1"/>
</dbReference>
<dbReference type="InterPro" id="IPR018030">
    <property type="entry name" value="Fimbrial_membr_usher_CS"/>
</dbReference>
<evidence type="ECO:0000256" key="3">
    <source>
        <dbReference type="ARBA" id="ARBA00022448"/>
    </source>
</evidence>
<dbReference type="Gene3D" id="2.60.40.3110">
    <property type="match status" value="1"/>
</dbReference>
<evidence type="ECO:0000256" key="4">
    <source>
        <dbReference type="ARBA" id="ARBA00022452"/>
    </source>
</evidence>
<evidence type="ECO:0000256" key="6">
    <source>
        <dbReference type="ARBA" id="ARBA00022729"/>
    </source>
</evidence>
<evidence type="ECO:0000256" key="8">
    <source>
        <dbReference type="ARBA" id="ARBA00023237"/>
    </source>
</evidence>
<dbReference type="InterPro" id="IPR043142">
    <property type="entry name" value="PapC-like_C_sf"/>
</dbReference>
<feature type="domain" description="PapC N-terminal" evidence="12">
    <location>
        <begin position="26"/>
        <end position="171"/>
    </location>
</feature>
<dbReference type="EMBL" id="QNRM01000006">
    <property type="protein sequence ID" value="RBP18664.1"/>
    <property type="molecule type" value="Genomic_DNA"/>
</dbReference>
<protein>
    <submittedName>
        <fullName evidence="13">Outer membrane usher protein FimD/PapC</fullName>
    </submittedName>
</protein>
<sequence length="823" mass="89601">MIYRKGLMSTALCLAAGLSQASDDVQFNMDVLDLKDRQNIDLSLFSRANYIMPGAYNLVLHVNQQQLTDILIHFLTPPDDPRGSLACLAPEHVAEFGLRQTTIDKLAWWNDGACLDTRSIPGMQVNANLGQAAIYVTLPQADLEYTAPNWDPPSRWDDGIAGAVLDYNLNAQTTRRSREGGRSTYLSGNGTTGLNAGAWRLRADWQAQAERGSGRPSTQRFDWSRFYAMRAIPGWKSTLIVGEDYLNSNLFGGFRYTGASLATNDSMLPPNLRGYAPEITGVARSNARVVVRQQGRVLYETQVPPGPFRIQDLNDAVSGNLDVSVEEQDGSHQNFRVATASIPYLSRPGSLRFNLATGKPSEWNHRLQGPVFGTGEFSWGVSNGWSLFGGALGAKDYGAVALGVGRDLLAFGAVSVDVTQSRAVVGRERQVLMGKSYRVSYSKRFDDYDSQVTFAGYRFSQKNFTSLNDLLTARYEGNPINRSKEMYTISFSKQFRELGTNVYLNYSHQNYWNGPVNRRYSLSASRYFDLGRLKDLSVSVTGYSNKAYNASDNGVYLSLSIPFGEKGSLSYSASSNRSGTTHDLGYYSRLNERSNYMISAGHGNGGNTAQGYFSYDGPWAQTVVSASHQTGAYSSVGLSLQGGATVTARGAALHRSTTPGGTRLMVDTQGVGGVPVRGNGVATETNWFGKAVITDVNSYYRNQANIDLDNLPDDVEAMRSVAQATLTEGAIGYRSLEVIAGEKGMVALQLPDGTPAPFGVSVKNRRDQETGIVGDDGMVYLSGMQTGEVMSVEWGGNEPCQFTIAPETDSSALRQAYVCAPPS</sequence>
<evidence type="ECO:0000256" key="10">
    <source>
        <dbReference type="SAM" id="SignalP"/>
    </source>
</evidence>
<dbReference type="Gene3D" id="3.10.20.410">
    <property type="match status" value="1"/>
</dbReference>
<gene>
    <name evidence="13" type="ORF">DFP87_106203</name>
</gene>